<name>A0A143PBH3_9STAP</name>
<keyword evidence="8" id="KW-1185">Reference proteome</keyword>
<dbReference type="PANTHER" id="PTHR42756:SF1">
    <property type="entry name" value="TRANSCRIPTIONAL REPRESSOR OF EMRAB OPERON"/>
    <property type="match status" value="1"/>
</dbReference>
<evidence type="ECO:0000259" key="4">
    <source>
        <dbReference type="PROSITE" id="PS50995"/>
    </source>
</evidence>
<dbReference type="EMBL" id="CP068073">
    <property type="protein sequence ID" value="QQS82328.1"/>
    <property type="molecule type" value="Genomic_DNA"/>
</dbReference>
<dbReference type="RefSeq" id="WP_047132020.1">
    <property type="nucleotide sequence ID" value="NZ_CP015114.1"/>
</dbReference>
<dbReference type="PANTHER" id="PTHR42756">
    <property type="entry name" value="TRANSCRIPTIONAL REGULATOR, MARR"/>
    <property type="match status" value="1"/>
</dbReference>
<organism evidence="6 7">
    <name type="scientific">Staphylococcus condimenti</name>
    <dbReference type="NCBI Taxonomy" id="70255"/>
    <lineage>
        <taxon>Bacteria</taxon>
        <taxon>Bacillati</taxon>
        <taxon>Bacillota</taxon>
        <taxon>Bacilli</taxon>
        <taxon>Bacillales</taxon>
        <taxon>Staphylococcaceae</taxon>
        <taxon>Staphylococcus</taxon>
    </lineage>
</organism>
<evidence type="ECO:0000256" key="3">
    <source>
        <dbReference type="ARBA" id="ARBA00023163"/>
    </source>
</evidence>
<proteinExistence type="predicted"/>
<sequence>MEFTYSYLFRMLSHEMKQKADQKLEQYDITNEQGHALGYLYAHQQDGLTQNDIAHALQRTRPTVSSLLKNLERKKLIYRYVDAKDSRSKNIGLTTSGIKLVEAFTSIFDEMEKTMEAQFTAEENKTMKENLVKMLSSLQQ</sequence>
<protein>
    <submittedName>
        <fullName evidence="6">MarR family transcriptional regulator</fullName>
    </submittedName>
</protein>
<keyword evidence="2" id="KW-0238">DNA-binding</keyword>
<dbReference type="EMBL" id="RQTE01000051">
    <property type="protein sequence ID" value="RZI03711.1"/>
    <property type="molecule type" value="Genomic_DNA"/>
</dbReference>
<dbReference type="OrthoDB" id="2612963at2"/>
<keyword evidence="3" id="KW-0804">Transcription</keyword>
<dbReference type="Pfam" id="PF12802">
    <property type="entry name" value="MarR_2"/>
    <property type="match status" value="1"/>
</dbReference>
<dbReference type="InterPro" id="IPR000835">
    <property type="entry name" value="HTH_MarR-typ"/>
</dbReference>
<dbReference type="PRINTS" id="PR00598">
    <property type="entry name" value="HTHMARR"/>
</dbReference>
<evidence type="ECO:0000313" key="5">
    <source>
        <dbReference type="EMBL" id="QQS82328.1"/>
    </source>
</evidence>
<evidence type="ECO:0000256" key="1">
    <source>
        <dbReference type="ARBA" id="ARBA00023015"/>
    </source>
</evidence>
<keyword evidence="1" id="KW-0805">Transcription regulation</keyword>
<evidence type="ECO:0000256" key="2">
    <source>
        <dbReference type="ARBA" id="ARBA00023125"/>
    </source>
</evidence>
<dbReference type="SMART" id="SM00347">
    <property type="entry name" value="HTH_MARR"/>
    <property type="match status" value="1"/>
</dbReference>
<evidence type="ECO:0000313" key="8">
    <source>
        <dbReference type="Proteomes" id="UP000595942"/>
    </source>
</evidence>
<accession>A0A143PBH3</accession>
<reference evidence="5 8" key="2">
    <citation type="submission" date="2021-01" db="EMBL/GenBank/DDBJ databases">
        <title>FDA dAtabase for Regulatory Grade micrObial Sequences (FDA-ARGOS): Supporting development and validation of Infectious Disease Dx tests.</title>
        <authorList>
            <person name="Sproer C."/>
            <person name="Gronow S."/>
            <person name="Severitt S."/>
            <person name="Schroder I."/>
            <person name="Tallon L."/>
            <person name="Sadzewicz L."/>
            <person name="Zhao X."/>
            <person name="Boylan J."/>
            <person name="Ott S."/>
            <person name="Bowen H."/>
            <person name="Vavikolanu K."/>
            <person name="Mehta A."/>
            <person name="Aluvathingal J."/>
            <person name="Nadendla S."/>
            <person name="Lowell S."/>
            <person name="Myers T."/>
            <person name="Yan Y."/>
            <person name="Sichtig H."/>
        </authorList>
    </citation>
    <scope>NUCLEOTIDE SEQUENCE [LARGE SCALE GENOMIC DNA]</scope>
    <source>
        <strain evidence="5 8">FDAARGOS_1148</strain>
    </source>
</reference>
<evidence type="ECO:0000313" key="6">
    <source>
        <dbReference type="EMBL" id="RZI03711.1"/>
    </source>
</evidence>
<dbReference type="Proteomes" id="UP000595942">
    <property type="component" value="Chromosome"/>
</dbReference>
<dbReference type="InterPro" id="IPR036390">
    <property type="entry name" value="WH_DNA-bd_sf"/>
</dbReference>
<reference evidence="6 7" key="1">
    <citation type="submission" date="2018-11" db="EMBL/GenBank/DDBJ databases">
        <title>Genomic profiling of Staphylococcus species from a Poultry farm system in KwaZulu-Natal, South Africa.</title>
        <authorList>
            <person name="Amoako D.G."/>
            <person name="Somboro A.M."/>
            <person name="Abia A.L.K."/>
            <person name="Bester L.A."/>
            <person name="Essack S.Y."/>
        </authorList>
    </citation>
    <scope>NUCLEOTIDE SEQUENCE [LARGE SCALE GENOMIC DNA]</scope>
    <source>
        <strain evidence="6 7">SA11</strain>
    </source>
</reference>
<dbReference type="KEGG" id="scv:A4G25_08025"/>
<dbReference type="GO" id="GO:0003700">
    <property type="term" value="F:DNA-binding transcription factor activity"/>
    <property type="evidence" value="ECO:0007669"/>
    <property type="project" value="InterPro"/>
</dbReference>
<dbReference type="AlphaFoldDB" id="A0A143PBH3"/>
<dbReference type="SUPFAM" id="SSF46785">
    <property type="entry name" value="Winged helix' DNA-binding domain"/>
    <property type="match status" value="1"/>
</dbReference>
<dbReference type="Gene3D" id="1.10.10.10">
    <property type="entry name" value="Winged helix-like DNA-binding domain superfamily/Winged helix DNA-binding domain"/>
    <property type="match status" value="1"/>
</dbReference>
<gene>
    <name evidence="6" type="ORF">EIG99_02675</name>
    <name evidence="5" type="ORF">I6J05_10500</name>
</gene>
<evidence type="ECO:0000313" key="7">
    <source>
        <dbReference type="Proteomes" id="UP000293854"/>
    </source>
</evidence>
<feature type="domain" description="HTH marR-type" evidence="4">
    <location>
        <begin position="5"/>
        <end position="136"/>
    </location>
</feature>
<dbReference type="InterPro" id="IPR036388">
    <property type="entry name" value="WH-like_DNA-bd_sf"/>
</dbReference>
<dbReference type="GO" id="GO:0003677">
    <property type="term" value="F:DNA binding"/>
    <property type="evidence" value="ECO:0007669"/>
    <property type="project" value="UniProtKB-KW"/>
</dbReference>
<dbReference type="Proteomes" id="UP000293854">
    <property type="component" value="Unassembled WGS sequence"/>
</dbReference>
<dbReference type="GeneID" id="93725300"/>
<dbReference type="PROSITE" id="PS50995">
    <property type="entry name" value="HTH_MARR_2"/>
    <property type="match status" value="1"/>
</dbReference>